<protein>
    <recommendedName>
        <fullName evidence="3">Thioesterase</fullName>
    </recommendedName>
</protein>
<dbReference type="OrthoDB" id="9799036at2"/>
<organism evidence="1 2">
    <name type="scientific">Halopseudomonas laoshanensis</name>
    <dbReference type="NCBI Taxonomy" id="2268758"/>
    <lineage>
        <taxon>Bacteria</taxon>
        <taxon>Pseudomonadati</taxon>
        <taxon>Pseudomonadota</taxon>
        <taxon>Gammaproteobacteria</taxon>
        <taxon>Pseudomonadales</taxon>
        <taxon>Pseudomonadaceae</taxon>
        <taxon>Halopseudomonas</taxon>
    </lineage>
</organism>
<accession>A0A7V7KVG4</accession>
<gene>
    <name evidence="1" type="ORF">DT594_16535</name>
</gene>
<comment type="caution">
    <text evidence="1">The sequence shown here is derived from an EMBL/GenBank/DDBJ whole genome shotgun (WGS) entry which is preliminary data.</text>
</comment>
<name>A0A7V7KVG4_9GAMM</name>
<dbReference type="Gene3D" id="3.10.129.10">
    <property type="entry name" value="Hotdog Thioesterase"/>
    <property type="match status" value="2"/>
</dbReference>
<evidence type="ECO:0008006" key="3">
    <source>
        <dbReference type="Google" id="ProtNLM"/>
    </source>
</evidence>
<dbReference type="EMBL" id="QOVF01000007">
    <property type="protein sequence ID" value="KAA0691839.1"/>
    <property type="molecule type" value="Genomic_DNA"/>
</dbReference>
<dbReference type="InterPro" id="IPR029069">
    <property type="entry name" value="HotDog_dom_sf"/>
</dbReference>
<keyword evidence="2" id="KW-1185">Reference proteome</keyword>
<dbReference type="SUPFAM" id="SSF54637">
    <property type="entry name" value="Thioesterase/thiol ester dehydrase-isomerase"/>
    <property type="match status" value="2"/>
</dbReference>
<evidence type="ECO:0000313" key="1">
    <source>
        <dbReference type="EMBL" id="KAA0691839.1"/>
    </source>
</evidence>
<sequence length="285" mass="31768">MPDSKATAHAAFECAITPRYTDLDTWRHVNNSRIYQLHQEARILAHIDRFGAEAWFSDDVRIRPLRSITQYREVTWYGSDVHARVQVLSCERDTYRVRSELSQNGQHVGSQECVMGAFVKGQRVDLPEHVREQLQAAATGTAEKLAPDDYIEVAKTVTEWPIRQQLSARYADLDADSQRSEAALARYMEQARFGAIRGIDLGGLGILIAAADISFLHYRPGWKPVELGSGITRMGNTSFVFTGCAISEHGLQAVANSVMVVIDQASGRPAPLTDAIREQLTKLKL</sequence>
<proteinExistence type="predicted"/>
<dbReference type="RefSeq" id="WP_149333956.1">
    <property type="nucleotide sequence ID" value="NZ_QOVF01000007.1"/>
</dbReference>
<reference evidence="1 2" key="1">
    <citation type="submission" date="2018-07" db="EMBL/GenBank/DDBJ databases">
        <title>Pseudomonas laoshanensis sp. nov., isolated from soil.</title>
        <authorList>
            <person name="Sun J."/>
            <person name="Yu L."/>
            <person name="Wang M."/>
            <person name="Zhang C."/>
        </authorList>
    </citation>
    <scope>NUCLEOTIDE SEQUENCE [LARGE SCALE GENOMIC DNA]</scope>
    <source>
        <strain evidence="1 2">Y22</strain>
    </source>
</reference>
<dbReference type="AlphaFoldDB" id="A0A7V7KVG4"/>
<evidence type="ECO:0000313" key="2">
    <source>
        <dbReference type="Proteomes" id="UP000463138"/>
    </source>
</evidence>
<dbReference type="Proteomes" id="UP000463138">
    <property type="component" value="Unassembled WGS sequence"/>
</dbReference>